<keyword evidence="6 8" id="KW-0472">Membrane</keyword>
<dbReference type="InterPro" id="IPR012910">
    <property type="entry name" value="Plug_dom"/>
</dbReference>
<evidence type="ECO:0000256" key="3">
    <source>
        <dbReference type="ARBA" id="ARBA00022452"/>
    </source>
</evidence>
<dbReference type="SUPFAM" id="SSF56935">
    <property type="entry name" value="Porins"/>
    <property type="match status" value="1"/>
</dbReference>
<organism evidence="12 13">
    <name type="scientific">Sphingomonas hankyongi</name>
    <dbReference type="NCBI Taxonomy" id="2908209"/>
    <lineage>
        <taxon>Bacteria</taxon>
        <taxon>Pseudomonadati</taxon>
        <taxon>Pseudomonadota</taxon>
        <taxon>Alphaproteobacteria</taxon>
        <taxon>Sphingomonadales</taxon>
        <taxon>Sphingomonadaceae</taxon>
        <taxon>Sphingomonas</taxon>
    </lineage>
</organism>
<evidence type="ECO:0000256" key="6">
    <source>
        <dbReference type="ARBA" id="ARBA00023136"/>
    </source>
</evidence>
<dbReference type="PANTHER" id="PTHR47234:SF2">
    <property type="entry name" value="TONB-DEPENDENT RECEPTOR"/>
    <property type="match status" value="1"/>
</dbReference>
<evidence type="ECO:0000256" key="4">
    <source>
        <dbReference type="ARBA" id="ARBA00022692"/>
    </source>
</evidence>
<evidence type="ECO:0000259" key="10">
    <source>
        <dbReference type="Pfam" id="PF00593"/>
    </source>
</evidence>
<accession>A0ABT0S1P2</accession>
<evidence type="ECO:0000259" key="11">
    <source>
        <dbReference type="Pfam" id="PF07715"/>
    </source>
</evidence>
<dbReference type="InterPro" id="IPR039426">
    <property type="entry name" value="TonB-dep_rcpt-like"/>
</dbReference>
<dbReference type="PROSITE" id="PS52016">
    <property type="entry name" value="TONB_DEPENDENT_REC_3"/>
    <property type="match status" value="1"/>
</dbReference>
<evidence type="ECO:0000256" key="7">
    <source>
        <dbReference type="ARBA" id="ARBA00023237"/>
    </source>
</evidence>
<dbReference type="RefSeq" id="WP_249831245.1">
    <property type="nucleotide sequence ID" value="NZ_JAMGBE010000002.1"/>
</dbReference>
<dbReference type="Gene3D" id="2.40.170.20">
    <property type="entry name" value="TonB-dependent receptor, beta-barrel domain"/>
    <property type="match status" value="1"/>
</dbReference>
<evidence type="ECO:0000313" key="12">
    <source>
        <dbReference type="EMBL" id="MCL6729773.1"/>
    </source>
</evidence>
<keyword evidence="3 8" id="KW-1134">Transmembrane beta strand</keyword>
<keyword evidence="2 8" id="KW-0813">Transport</keyword>
<keyword evidence="5 9" id="KW-0798">TonB box</keyword>
<feature type="domain" description="TonB-dependent receptor plug" evidence="11">
    <location>
        <begin position="86"/>
        <end position="193"/>
    </location>
</feature>
<dbReference type="Pfam" id="PF07715">
    <property type="entry name" value="Plug"/>
    <property type="match status" value="1"/>
</dbReference>
<proteinExistence type="inferred from homology"/>
<evidence type="ECO:0000256" key="8">
    <source>
        <dbReference type="PROSITE-ProRule" id="PRU01360"/>
    </source>
</evidence>
<dbReference type="InterPro" id="IPR036942">
    <property type="entry name" value="Beta-barrel_TonB_sf"/>
</dbReference>
<dbReference type="Gene3D" id="2.170.130.10">
    <property type="entry name" value="TonB-dependent receptor, plug domain"/>
    <property type="match status" value="1"/>
</dbReference>
<dbReference type="PANTHER" id="PTHR47234">
    <property type="match status" value="1"/>
</dbReference>
<evidence type="ECO:0000256" key="2">
    <source>
        <dbReference type="ARBA" id="ARBA00022448"/>
    </source>
</evidence>
<name>A0ABT0S1P2_9SPHN</name>
<evidence type="ECO:0000256" key="5">
    <source>
        <dbReference type="ARBA" id="ARBA00023077"/>
    </source>
</evidence>
<sequence>MFALRIEKGLVRMGANTAVLRRLLCGTALVAVAGIEPASAAAAQPQSPVNAMAQGVATAAEPQEPQATQTPIVITGSRIPRTNLTAVSPVTVVPSAEIKLEGAVAIEELLNQLPQVRPGQGLFVSDGATGTAEVDLRGLGPARTLVLINSRRVGPGDKTVPDINSVPASLIQRIEVLTGGAAAVYGSDAVAGVVNFILDTGLRGLRVDAQASFFQHNNDIGPPWKDLLAEAGINHPSGNVADGGRQDINAAFGHSFLDDRAHVTVYGGYRNVSEITQDRRDYSACAFGIVGEANPNITSCSGSEAAFPGNFFTFFDVFQLGPDRTFEPGFVPYNFAPFNYFQRSDRRYTGGGFADFEISQAIHPYLEVMYMDDRSLAQIAPSADFLTTQTINCDNPLLSVQQRSLVCFPGNFVGEEQGGAPIEFVDPVTGGSYLRGSLFIGRRNVEGGPRQDDLRHKNLRLVGGLKGDLGRGVVYDVSYISTDASTRGVVTGDLSVTRMRRALDVINDPQTGQPVCRSVRTGEDADCVPWDIFVLGGVTPQVVAYMDTESTRRTKVTEKVANANSTIDLGEWALRSPWSDETPSINFGAEYRKDRLDFDPDEAARSGDLVGTEARFPIHGAVTIKELFGEIRLPLVTKHLVESLTFEGGYRHSWYRNSESNFRADAYKLALDLTAVRGLRLRASQQRAVRAPNIAELFTSIDSYEFPNDPCAGSSPDATFEECARTGVSAAQYGHILAVPDAGLRGYNAIFGGNPDLQPETATTRTIGIVLEPRFVPGFNLTVDWWDIDLKGWIFEIGAEVIMDTCIRTGDPLFCGRVHRDSSGSLWLSHQGFVDDRNANIGTLKTRGIDVGANYVRKLGRYGKMNLGFLGSRQTKNVAEFAGISVACLGRFGFPCPTPFPRWRHTARVTWEPASHFSLSLNWRHIAAVDLASIKLRPEEPFYPGDATIGAQNYLDLATLFRITPNYELRLGVNNLLDRSPPVLGGTANTASGQGTNGNTYPSLYDALGRYFFVGVAVNH</sequence>
<comment type="caution">
    <text evidence="12">The sequence shown here is derived from an EMBL/GenBank/DDBJ whole genome shotgun (WGS) entry which is preliminary data.</text>
</comment>
<feature type="domain" description="TonB-dependent receptor-like beta-barrel" evidence="10">
    <location>
        <begin position="559"/>
        <end position="976"/>
    </location>
</feature>
<dbReference type="Proteomes" id="UP001165342">
    <property type="component" value="Unassembled WGS sequence"/>
</dbReference>
<protein>
    <submittedName>
        <fullName evidence="12">TonB-dependent receptor</fullName>
    </submittedName>
</protein>
<gene>
    <name evidence="12" type="ORF">LZ538_06850</name>
</gene>
<keyword evidence="12" id="KW-0675">Receptor</keyword>
<dbReference type="EMBL" id="JAMGBE010000002">
    <property type="protein sequence ID" value="MCL6729773.1"/>
    <property type="molecule type" value="Genomic_DNA"/>
</dbReference>
<comment type="subcellular location">
    <subcellularLocation>
        <location evidence="1 8">Cell outer membrane</location>
        <topology evidence="1 8">Multi-pass membrane protein</topology>
    </subcellularLocation>
</comment>
<reference evidence="12" key="1">
    <citation type="submission" date="2022-05" db="EMBL/GenBank/DDBJ databases">
        <authorList>
            <person name="Jo J.-H."/>
            <person name="Im W.-T."/>
        </authorList>
    </citation>
    <scope>NUCLEOTIDE SEQUENCE</scope>
    <source>
        <strain evidence="12">SE220</strain>
    </source>
</reference>
<evidence type="ECO:0000256" key="1">
    <source>
        <dbReference type="ARBA" id="ARBA00004571"/>
    </source>
</evidence>
<keyword evidence="4 8" id="KW-0812">Transmembrane</keyword>
<evidence type="ECO:0000313" key="13">
    <source>
        <dbReference type="Proteomes" id="UP001165342"/>
    </source>
</evidence>
<dbReference type="Pfam" id="PF00593">
    <property type="entry name" value="TonB_dep_Rec_b-barrel"/>
    <property type="match status" value="1"/>
</dbReference>
<dbReference type="InterPro" id="IPR037066">
    <property type="entry name" value="Plug_dom_sf"/>
</dbReference>
<dbReference type="InterPro" id="IPR000531">
    <property type="entry name" value="Beta-barrel_TonB"/>
</dbReference>
<evidence type="ECO:0000256" key="9">
    <source>
        <dbReference type="RuleBase" id="RU003357"/>
    </source>
</evidence>
<keyword evidence="13" id="KW-1185">Reference proteome</keyword>
<keyword evidence="7 8" id="KW-0998">Cell outer membrane</keyword>
<comment type="similarity">
    <text evidence="8 9">Belongs to the TonB-dependent receptor family.</text>
</comment>